<dbReference type="EMBL" id="JACOAF010000058">
    <property type="protein sequence ID" value="MBC3542141.1"/>
    <property type="molecule type" value="Genomic_DNA"/>
</dbReference>
<keyword evidence="1" id="KW-0472">Membrane</keyword>
<dbReference type="Pfam" id="PF11146">
    <property type="entry name" value="DUF2905"/>
    <property type="match status" value="1"/>
</dbReference>
<sequence length="74" mass="8395">MQPLGKYLVILGIILVVFGLVLWLGGPRMNWFGNLPGDVRVERPGFKFFAPFTTMLLVSIVLSLVLWAIRRFFG</sequence>
<evidence type="ECO:0000313" key="3">
    <source>
        <dbReference type="Proteomes" id="UP000659698"/>
    </source>
</evidence>
<keyword evidence="3" id="KW-1185">Reference proteome</keyword>
<protein>
    <submittedName>
        <fullName evidence="2">DUF2905 domain-containing protein</fullName>
    </submittedName>
</protein>
<dbReference type="Proteomes" id="UP000659698">
    <property type="component" value="Unassembled WGS sequence"/>
</dbReference>
<evidence type="ECO:0000313" key="2">
    <source>
        <dbReference type="EMBL" id="MBC3542141.1"/>
    </source>
</evidence>
<dbReference type="InterPro" id="IPR021320">
    <property type="entry name" value="DUF2905"/>
</dbReference>
<dbReference type="PANTHER" id="PTHR36443:SF1">
    <property type="entry name" value="BSR5223 PROTEIN"/>
    <property type="match status" value="1"/>
</dbReference>
<feature type="transmembrane region" description="Helical" evidence="1">
    <location>
        <begin position="46"/>
        <end position="69"/>
    </location>
</feature>
<dbReference type="PANTHER" id="PTHR36443">
    <property type="entry name" value="BSR5223 PROTEIN"/>
    <property type="match status" value="1"/>
</dbReference>
<organism evidence="2 3">
    <name type="scientific">Rufibacter sediminis</name>
    <dbReference type="NCBI Taxonomy" id="2762756"/>
    <lineage>
        <taxon>Bacteria</taxon>
        <taxon>Pseudomonadati</taxon>
        <taxon>Bacteroidota</taxon>
        <taxon>Cytophagia</taxon>
        <taxon>Cytophagales</taxon>
        <taxon>Hymenobacteraceae</taxon>
        <taxon>Rufibacter</taxon>
    </lineage>
</organism>
<feature type="transmembrane region" description="Helical" evidence="1">
    <location>
        <begin position="7"/>
        <end position="26"/>
    </location>
</feature>
<comment type="caution">
    <text evidence="2">The sequence shown here is derived from an EMBL/GenBank/DDBJ whole genome shotgun (WGS) entry which is preliminary data.</text>
</comment>
<name>A0ABR6VYB5_9BACT</name>
<evidence type="ECO:0000256" key="1">
    <source>
        <dbReference type="SAM" id="Phobius"/>
    </source>
</evidence>
<keyword evidence="1" id="KW-1133">Transmembrane helix</keyword>
<proteinExistence type="predicted"/>
<gene>
    <name evidence="2" type="ORF">H7U12_20815</name>
</gene>
<keyword evidence="1" id="KW-0812">Transmembrane</keyword>
<accession>A0ABR6VYB5</accession>
<reference evidence="2 3" key="1">
    <citation type="journal article" date="2019" name="Int. J. Syst. Evol. Microbiol.">
        <title>Rufibacter sediminis sp. nov., isolated from freshwater lake sediment.</title>
        <authorList>
            <person name="Qu J.H."/>
            <person name="Zhang L.J."/>
            <person name="Fu Y.H."/>
            <person name="Li H.F."/>
        </authorList>
    </citation>
    <scope>NUCLEOTIDE SEQUENCE [LARGE SCALE GENOMIC DNA]</scope>
    <source>
        <strain evidence="2 3">H-1</strain>
    </source>
</reference>
<dbReference type="RefSeq" id="WP_186641782.1">
    <property type="nucleotide sequence ID" value="NZ_JACOAF010000058.1"/>
</dbReference>